<dbReference type="Gene3D" id="3.90.320.10">
    <property type="match status" value="1"/>
</dbReference>
<evidence type="ECO:0000256" key="15">
    <source>
        <dbReference type="SAM" id="MobiDB-lite"/>
    </source>
</evidence>
<name>A0A369BMY2_9BACL</name>
<keyword evidence="4 13" id="KW-0378">Hydrolase</keyword>
<feature type="binding site" evidence="14">
    <location>
        <begin position="31"/>
        <end position="38"/>
    </location>
    <ligand>
        <name>ATP</name>
        <dbReference type="ChEBI" id="CHEBI:30616"/>
    </ligand>
</feature>
<dbReference type="InterPro" id="IPR000212">
    <property type="entry name" value="DNA_helicase_UvrD/REP"/>
</dbReference>
<dbReference type="GO" id="GO:0005524">
    <property type="term" value="F:ATP binding"/>
    <property type="evidence" value="ECO:0007669"/>
    <property type="project" value="UniProtKB-UniRule"/>
</dbReference>
<evidence type="ECO:0000256" key="9">
    <source>
        <dbReference type="ARBA" id="ARBA00023204"/>
    </source>
</evidence>
<dbReference type="InterPro" id="IPR014152">
    <property type="entry name" value="AddA"/>
</dbReference>
<dbReference type="HAMAP" id="MF_01451">
    <property type="entry name" value="AddA"/>
    <property type="match status" value="1"/>
</dbReference>
<dbReference type="GO" id="GO:0003690">
    <property type="term" value="F:double-stranded DNA binding"/>
    <property type="evidence" value="ECO:0007669"/>
    <property type="project" value="UniProtKB-UniRule"/>
</dbReference>
<organism evidence="18 19">
    <name type="scientific">Fontibacillus phaseoli</name>
    <dbReference type="NCBI Taxonomy" id="1416533"/>
    <lineage>
        <taxon>Bacteria</taxon>
        <taxon>Bacillati</taxon>
        <taxon>Bacillota</taxon>
        <taxon>Bacilli</taxon>
        <taxon>Bacillales</taxon>
        <taxon>Paenibacillaceae</taxon>
        <taxon>Fontibacillus</taxon>
    </lineage>
</organism>
<dbReference type="GO" id="GO:0043138">
    <property type="term" value="F:3'-5' DNA helicase activity"/>
    <property type="evidence" value="ECO:0007669"/>
    <property type="project" value="UniProtKB-UniRule"/>
</dbReference>
<evidence type="ECO:0000256" key="12">
    <source>
        <dbReference type="ARBA" id="ARBA00048988"/>
    </source>
</evidence>
<dbReference type="GO" id="GO:0008408">
    <property type="term" value="F:3'-5' exonuclease activity"/>
    <property type="evidence" value="ECO:0007669"/>
    <property type="project" value="UniProtKB-UniRule"/>
</dbReference>
<keyword evidence="2 13" id="KW-0547">Nucleotide-binding</keyword>
<comment type="caution">
    <text evidence="18">The sequence shown here is derived from an EMBL/GenBank/DDBJ whole genome shotgun (WGS) entry which is preliminary data.</text>
</comment>
<dbReference type="Gene3D" id="1.10.274.50">
    <property type="match status" value="1"/>
</dbReference>
<dbReference type="EC" id="5.6.2.4" evidence="13"/>
<keyword evidence="6 13" id="KW-0269">Exonuclease</keyword>
<keyword evidence="10 13" id="KW-0413">Isomerase</keyword>
<dbReference type="Proteomes" id="UP000253090">
    <property type="component" value="Unassembled WGS sequence"/>
</dbReference>
<dbReference type="SUPFAM" id="SSF52980">
    <property type="entry name" value="Restriction endonuclease-like"/>
    <property type="match status" value="1"/>
</dbReference>
<evidence type="ECO:0000256" key="10">
    <source>
        <dbReference type="ARBA" id="ARBA00023235"/>
    </source>
</evidence>
<comment type="subunit">
    <text evidence="13">Heterodimer of AddA and AddB/RexB.</text>
</comment>
<evidence type="ECO:0000256" key="5">
    <source>
        <dbReference type="ARBA" id="ARBA00022806"/>
    </source>
</evidence>
<dbReference type="InterPro" id="IPR014016">
    <property type="entry name" value="UvrD-like_ATP-bd"/>
</dbReference>
<comment type="function">
    <text evidence="13">The heterodimer acts as both an ATP-dependent DNA helicase and an ATP-dependent, dual-direction single-stranded exonuclease. Recognizes the chi site generating a DNA molecule suitable for the initiation of homologous recombination. The AddA nuclease domain is required for chi fragment generation; this subunit has the helicase and 3' -&gt; 5' nuclease activities.</text>
</comment>
<proteinExistence type="inferred from homology"/>
<dbReference type="Pfam" id="PF13361">
    <property type="entry name" value="UvrD_C"/>
    <property type="match status" value="1"/>
</dbReference>
<feature type="region of interest" description="Disordered" evidence="15">
    <location>
        <begin position="542"/>
        <end position="567"/>
    </location>
</feature>
<keyword evidence="1 13" id="KW-0540">Nuclease</keyword>
<keyword evidence="19" id="KW-1185">Reference proteome</keyword>
<keyword evidence="8 13" id="KW-0238">DNA-binding</keyword>
<evidence type="ECO:0000256" key="13">
    <source>
        <dbReference type="HAMAP-Rule" id="MF_01451"/>
    </source>
</evidence>
<evidence type="ECO:0000256" key="4">
    <source>
        <dbReference type="ARBA" id="ARBA00022801"/>
    </source>
</evidence>
<evidence type="ECO:0000313" key="18">
    <source>
        <dbReference type="EMBL" id="RCX22761.1"/>
    </source>
</evidence>
<dbReference type="EC" id="3.1.-.-" evidence="13"/>
<evidence type="ECO:0000256" key="14">
    <source>
        <dbReference type="PROSITE-ProRule" id="PRU00560"/>
    </source>
</evidence>
<dbReference type="InterPro" id="IPR038726">
    <property type="entry name" value="PDDEXK_AddAB-type"/>
</dbReference>
<dbReference type="Pfam" id="PF12705">
    <property type="entry name" value="PDDEXK_1"/>
    <property type="match status" value="1"/>
</dbReference>
<evidence type="ECO:0000256" key="3">
    <source>
        <dbReference type="ARBA" id="ARBA00022763"/>
    </source>
</evidence>
<dbReference type="GO" id="GO:0005829">
    <property type="term" value="C:cytosol"/>
    <property type="evidence" value="ECO:0007669"/>
    <property type="project" value="TreeGrafter"/>
</dbReference>
<evidence type="ECO:0000259" key="16">
    <source>
        <dbReference type="PROSITE" id="PS51198"/>
    </source>
</evidence>
<dbReference type="Pfam" id="PF00580">
    <property type="entry name" value="UvrD-helicase"/>
    <property type="match status" value="1"/>
</dbReference>
<comment type="cofactor">
    <cofactor evidence="13">
        <name>Mg(2+)</name>
        <dbReference type="ChEBI" id="CHEBI:18420"/>
    </cofactor>
</comment>
<evidence type="ECO:0000259" key="17">
    <source>
        <dbReference type="PROSITE" id="PS51217"/>
    </source>
</evidence>
<feature type="domain" description="UvrD-like helicase ATP-binding" evidence="16">
    <location>
        <begin position="10"/>
        <end position="485"/>
    </location>
</feature>
<accession>A0A369BMY2</accession>
<evidence type="ECO:0000256" key="6">
    <source>
        <dbReference type="ARBA" id="ARBA00022839"/>
    </source>
</evidence>
<dbReference type="Gene3D" id="3.40.50.300">
    <property type="entry name" value="P-loop containing nucleotide triphosphate hydrolases"/>
    <property type="match status" value="4"/>
</dbReference>
<dbReference type="EMBL" id="QPJW01000001">
    <property type="protein sequence ID" value="RCX22761.1"/>
    <property type="molecule type" value="Genomic_DNA"/>
</dbReference>
<keyword evidence="3 13" id="KW-0227">DNA damage</keyword>
<dbReference type="InterPro" id="IPR027417">
    <property type="entry name" value="P-loop_NTPase"/>
</dbReference>
<dbReference type="PANTHER" id="PTHR11070:SF48">
    <property type="entry name" value="ATP-DEPENDENT HELICASE_NUCLEASE SUBUNIT A"/>
    <property type="match status" value="1"/>
</dbReference>
<reference evidence="18 19" key="1">
    <citation type="submission" date="2018-07" db="EMBL/GenBank/DDBJ databases">
        <title>Genomic Encyclopedia of Type Strains, Phase III (KMG-III): the genomes of soil and plant-associated and newly described type strains.</title>
        <authorList>
            <person name="Whitman W."/>
        </authorList>
    </citation>
    <scope>NUCLEOTIDE SEQUENCE [LARGE SCALE GENOMIC DNA]</scope>
    <source>
        <strain evidence="18 19">CECT 8333</strain>
    </source>
</reference>
<feature type="domain" description="UvrD-like helicase C-terminal" evidence="17">
    <location>
        <begin position="531"/>
        <end position="846"/>
    </location>
</feature>
<dbReference type="PANTHER" id="PTHR11070">
    <property type="entry name" value="UVRD / RECB / PCRA DNA HELICASE FAMILY MEMBER"/>
    <property type="match status" value="1"/>
</dbReference>
<protein>
    <recommendedName>
        <fullName evidence="13">ATP-dependent helicase/nuclease subunit A</fullName>
        <ecNumber evidence="13">3.1.-.-</ecNumber>
        <ecNumber evidence="13">5.6.2.4</ecNumber>
    </recommendedName>
    <alternativeName>
        <fullName evidence="13">ATP-dependent helicase/nuclease AddA</fullName>
    </alternativeName>
    <alternativeName>
        <fullName evidence="13">DNA 3'-5' helicase AddA</fullName>
    </alternativeName>
</protein>
<evidence type="ECO:0000256" key="7">
    <source>
        <dbReference type="ARBA" id="ARBA00022840"/>
    </source>
</evidence>
<dbReference type="FunFam" id="3.40.50.300:FF:001236">
    <property type="entry name" value="ATP-dependent helicase/nuclease subunit A"/>
    <property type="match status" value="1"/>
</dbReference>
<dbReference type="InterPro" id="IPR011335">
    <property type="entry name" value="Restrct_endonuc-II-like"/>
</dbReference>
<dbReference type="RefSeq" id="WP_114494715.1">
    <property type="nucleotide sequence ID" value="NZ_QPJW01000001.1"/>
</dbReference>
<dbReference type="GO" id="GO:0033202">
    <property type="term" value="C:DNA helicase complex"/>
    <property type="evidence" value="ECO:0007669"/>
    <property type="project" value="TreeGrafter"/>
</dbReference>
<feature type="compositionally biased region" description="Low complexity" evidence="15">
    <location>
        <begin position="544"/>
        <end position="556"/>
    </location>
</feature>
<keyword evidence="7 13" id="KW-0067">ATP-binding</keyword>
<dbReference type="OrthoDB" id="9810135at2"/>
<evidence type="ECO:0000256" key="2">
    <source>
        <dbReference type="ARBA" id="ARBA00022741"/>
    </source>
</evidence>
<evidence type="ECO:0000313" key="19">
    <source>
        <dbReference type="Proteomes" id="UP000253090"/>
    </source>
</evidence>
<dbReference type="InterPro" id="IPR014017">
    <property type="entry name" value="DNA_helicase_UvrD-like_C"/>
</dbReference>
<sequence length="1335" mass="148478">MLIIPKPEGSYWSDDQWKAISLSGGDILVAAAAGSGKTAVLVERIIRKLSSAEAPLSVDRLLVATFTKAAASEMRQRIREALEKELARDPESEHLTRQLAMLGRASITTLHSFCMEVIQRYYTLIPLDPGFRIASESETSLLRQEVLEDLFEEKYASEQDGSSFLALIDWFSGERSDDAVFVLIQKLYDFSRSHSWPEHWLRQAASAFRAPDPTALEGSLWVASILADTSITLDGAAELLRQAKTLAVSPGGPEPYSVTLEEDLGTVLGLKSAVLENAWSGLHETFQTAGFGKLKPCKKDQTDPAVQERVKSLREEAKKMVTDLRNQLFGRPAEAFLNELHLAAPLMEELAELVIEFGERYKSEKTAKGWLDFSDLEHYCLQILRRTDSTPEMAVPSDAALEYQAQYDEVLLDEYQDTNTVQEDIVRLISRQEPGNRFMVGDVKQSIYRFRLAEPGLFLEKYRSYGNSFDNGGLRINLARNFRSRSEVVNAVNFLFRQIMNEGVAEIAYDSRAELVYGDGFPELSEGSDYRPELLLIDRSADASSVSGGESVSTEEVGGEPGSDEETAAELEAVRLEARGIAARIRELTGDSGKPPLEIFDKHLKETRPVEYRDMVILLRSTLSWAPVMIEELRMEGIPAFGELSKGYFQASEVETMLSLLQIIDNPLQDIPLAAVLRSPMYGLSEEELAEVRLAAGTGSFFEALLAAAEGGHESEFESESGNDSAVSQDQTSLASKLQVFLKQLDAWRNLAREGELSTLIWGIYRNTGYLDWVGGLPGGALRQGNLRALHDRARQYELTTSSRGLFRFLRYVNRLRENGGDLGAAASAGAQEDAVQIMTIHKSKGLEFPVVFVAGLSKVFNRQDLNANFLMHKEMGFGPKFVDGALRVSYPTLPNLAIRRRAQMELLAEEMRVLYVALTRPKDKLILISSVKDLAGTVETWGGALETEEEKLPDYLLARGRSYLDWIGPSLIRHPAAAELRRFGGLPEVSPAIFGDSASDWMIGFMPAREIVLSATAAAAAAQELDVSEQGGSPDSGTDPADPARLRALLSGGPVSVLEHRDHELEDQVNFKLSWSYPFEISTRISAKTSVTEMKSLLSDQEEPPIDLFGANELRRELEQSADQVDFKLHLRRPKFMEQAKMTPTERGTAYHTVMQHLPFHKEPCEKTVQDTLTMLVERQIMTPEQTAEMDVARIADFLSSPLGQMLQKADWVRREMPFSYGLSAADAFPLLAPPVNGPLAEAEVSGIRIAQILDQETVLIQGVVDCLFYVDGRQILLDYKSDKVLPHRGGVPALRETYRFQLELYATAVKQITGTPVEEKWLYFFDSGDAVKL</sequence>
<dbReference type="NCBIfam" id="TIGR02785">
    <property type="entry name" value="addA_Gpos"/>
    <property type="match status" value="1"/>
</dbReference>
<dbReference type="SUPFAM" id="SSF52540">
    <property type="entry name" value="P-loop containing nucleoside triphosphate hydrolases"/>
    <property type="match status" value="1"/>
</dbReference>
<evidence type="ECO:0000256" key="8">
    <source>
        <dbReference type="ARBA" id="ARBA00023125"/>
    </source>
</evidence>
<comment type="similarity">
    <text evidence="13">Belongs to the helicase family. AddA subfamily.</text>
</comment>
<comment type="catalytic activity">
    <reaction evidence="12 13">
        <text>ATP + H2O = ADP + phosphate + H(+)</text>
        <dbReference type="Rhea" id="RHEA:13065"/>
        <dbReference type="ChEBI" id="CHEBI:15377"/>
        <dbReference type="ChEBI" id="CHEBI:15378"/>
        <dbReference type="ChEBI" id="CHEBI:30616"/>
        <dbReference type="ChEBI" id="CHEBI:43474"/>
        <dbReference type="ChEBI" id="CHEBI:456216"/>
        <dbReference type="EC" id="5.6.2.4"/>
    </reaction>
</comment>
<evidence type="ECO:0000256" key="1">
    <source>
        <dbReference type="ARBA" id="ARBA00022722"/>
    </source>
</evidence>
<keyword evidence="9 13" id="KW-0234">DNA repair</keyword>
<comment type="catalytic activity">
    <reaction evidence="11 13">
        <text>Couples ATP hydrolysis with the unwinding of duplex DNA by translocating in the 3'-5' direction.</text>
        <dbReference type="EC" id="5.6.2.4"/>
    </reaction>
</comment>
<dbReference type="PROSITE" id="PS51198">
    <property type="entry name" value="UVRD_HELICASE_ATP_BIND"/>
    <property type="match status" value="1"/>
</dbReference>
<feature type="region of interest" description="Disordered" evidence="15">
    <location>
        <begin position="1026"/>
        <end position="1046"/>
    </location>
</feature>
<keyword evidence="5 13" id="KW-0347">Helicase</keyword>
<dbReference type="GO" id="GO:0016887">
    <property type="term" value="F:ATP hydrolysis activity"/>
    <property type="evidence" value="ECO:0007669"/>
    <property type="project" value="RHEA"/>
</dbReference>
<dbReference type="PROSITE" id="PS51217">
    <property type="entry name" value="UVRD_HELICASE_CTER"/>
    <property type="match status" value="1"/>
</dbReference>
<dbReference type="CDD" id="cd17932">
    <property type="entry name" value="DEXQc_UvrD"/>
    <property type="match status" value="1"/>
</dbReference>
<dbReference type="InterPro" id="IPR011604">
    <property type="entry name" value="PDDEXK-like_dom_sf"/>
</dbReference>
<gene>
    <name evidence="13" type="primary">addA</name>
    <name evidence="18" type="ORF">DFP94_101344</name>
</gene>
<evidence type="ECO:0000256" key="11">
    <source>
        <dbReference type="ARBA" id="ARBA00034617"/>
    </source>
</evidence>
<dbReference type="GO" id="GO:0000724">
    <property type="term" value="P:double-strand break repair via homologous recombination"/>
    <property type="evidence" value="ECO:0007669"/>
    <property type="project" value="UniProtKB-UniRule"/>
</dbReference>